<feature type="transmembrane region" description="Helical" evidence="19">
    <location>
        <begin position="6"/>
        <end position="39"/>
    </location>
</feature>
<evidence type="ECO:0000256" key="5">
    <source>
        <dbReference type="ARBA" id="ARBA00010185"/>
    </source>
</evidence>
<evidence type="ECO:0000256" key="14">
    <source>
        <dbReference type="ARBA" id="ARBA00023098"/>
    </source>
</evidence>
<comment type="pathway">
    <text evidence="3 18">Phospholipid metabolism; CDP-diacylglycerol biosynthesis; CDP-diacylglycerol from sn-glycerol 3-phosphate: step 3/3.</text>
</comment>
<dbReference type="PROSITE" id="PS01315">
    <property type="entry name" value="CDS"/>
    <property type="match status" value="1"/>
</dbReference>
<evidence type="ECO:0000256" key="12">
    <source>
        <dbReference type="ARBA" id="ARBA00022695"/>
    </source>
</evidence>
<comment type="similarity">
    <text evidence="5 18">Belongs to the CDS family.</text>
</comment>
<sequence>MLSYRIITALVALPGFLMVGYLGGVYLKVLTALMALIGFYELYRMFLTKELKLYAPLAYFLLLLGFFDLVSREILPYFFFIATGIYYLVKHQKHNIMEFFYTYTGLMYVFLFIFLYEIRNTPPGFRLFLFYFLLIWANDTFAYFIGKKFGRRKIAPALSPKKSVEGALGGLIGALLIALFYGNFVLGSFTLLPLAFVTALVAQAGDFFESAIKRFSGVKDSGEILPGHGGILDRFDGVLLSAPVFYYLYLLFN</sequence>
<dbReference type="STRING" id="661089.ciss_12500"/>
<proteinExistence type="inferred from homology"/>
<dbReference type="RefSeq" id="WP_075865480.1">
    <property type="nucleotide sequence ID" value="NZ_BDJL01000038.1"/>
</dbReference>
<dbReference type="PANTHER" id="PTHR46382">
    <property type="entry name" value="PHOSPHATIDATE CYTIDYLYLTRANSFERASE"/>
    <property type="match status" value="1"/>
</dbReference>
<feature type="transmembrane region" description="Helical" evidence="19">
    <location>
        <begin position="74"/>
        <end position="89"/>
    </location>
</feature>
<protein>
    <recommendedName>
        <fullName evidence="7 18">Phosphatidate cytidylyltransferase</fullName>
        <ecNumber evidence="6 18">2.7.7.41</ecNumber>
    </recommendedName>
</protein>
<dbReference type="PANTHER" id="PTHR46382:SF1">
    <property type="entry name" value="PHOSPHATIDATE CYTIDYLYLTRANSFERASE"/>
    <property type="match status" value="1"/>
</dbReference>
<dbReference type="OrthoDB" id="9799199at2"/>
<dbReference type="Proteomes" id="UP000187338">
    <property type="component" value="Unassembled WGS sequence"/>
</dbReference>
<keyword evidence="11 18" id="KW-0812">Transmembrane</keyword>
<comment type="caution">
    <text evidence="20">The sequence shown here is derived from an EMBL/GenBank/DDBJ whole genome shotgun (WGS) entry which is preliminary data.</text>
</comment>
<keyword evidence="17" id="KW-1208">Phospholipid metabolism</keyword>
<evidence type="ECO:0000256" key="19">
    <source>
        <dbReference type="SAM" id="Phobius"/>
    </source>
</evidence>
<dbReference type="GO" id="GO:0005886">
    <property type="term" value="C:plasma membrane"/>
    <property type="evidence" value="ECO:0007669"/>
    <property type="project" value="UniProtKB-SubCell"/>
</dbReference>
<comment type="catalytic activity">
    <reaction evidence="1 18">
        <text>a 1,2-diacyl-sn-glycero-3-phosphate + CTP + H(+) = a CDP-1,2-diacyl-sn-glycerol + diphosphate</text>
        <dbReference type="Rhea" id="RHEA:16229"/>
        <dbReference type="ChEBI" id="CHEBI:15378"/>
        <dbReference type="ChEBI" id="CHEBI:33019"/>
        <dbReference type="ChEBI" id="CHEBI:37563"/>
        <dbReference type="ChEBI" id="CHEBI:58332"/>
        <dbReference type="ChEBI" id="CHEBI:58608"/>
        <dbReference type="EC" id="2.7.7.41"/>
    </reaction>
</comment>
<evidence type="ECO:0000256" key="11">
    <source>
        <dbReference type="ARBA" id="ARBA00022692"/>
    </source>
</evidence>
<accession>A0A1L8D2J0</accession>
<dbReference type="UniPathway" id="UPA00557">
    <property type="reaction ID" value="UER00614"/>
</dbReference>
<dbReference type="InterPro" id="IPR000374">
    <property type="entry name" value="PC_trans"/>
</dbReference>
<keyword evidence="9" id="KW-0444">Lipid biosynthesis</keyword>
<keyword evidence="13 19" id="KW-1133">Transmembrane helix</keyword>
<evidence type="ECO:0000256" key="6">
    <source>
        <dbReference type="ARBA" id="ARBA00012487"/>
    </source>
</evidence>
<evidence type="ECO:0000256" key="16">
    <source>
        <dbReference type="ARBA" id="ARBA00023209"/>
    </source>
</evidence>
<evidence type="ECO:0000256" key="17">
    <source>
        <dbReference type="ARBA" id="ARBA00023264"/>
    </source>
</evidence>
<evidence type="ECO:0000313" key="21">
    <source>
        <dbReference type="Proteomes" id="UP000187338"/>
    </source>
</evidence>
<evidence type="ECO:0000256" key="3">
    <source>
        <dbReference type="ARBA" id="ARBA00005119"/>
    </source>
</evidence>
<keyword evidence="12 18" id="KW-0548">Nucleotidyltransferase</keyword>
<evidence type="ECO:0000256" key="18">
    <source>
        <dbReference type="RuleBase" id="RU003938"/>
    </source>
</evidence>
<keyword evidence="21" id="KW-1185">Reference proteome</keyword>
<feature type="transmembrane region" description="Helical" evidence="19">
    <location>
        <begin position="166"/>
        <end position="184"/>
    </location>
</feature>
<evidence type="ECO:0000313" key="20">
    <source>
        <dbReference type="EMBL" id="GAV25317.1"/>
    </source>
</evidence>
<feature type="transmembrane region" description="Helical" evidence="19">
    <location>
        <begin position="51"/>
        <end position="68"/>
    </location>
</feature>
<gene>
    <name evidence="20" type="ORF">ciss_12500</name>
</gene>
<evidence type="ECO:0000256" key="8">
    <source>
        <dbReference type="ARBA" id="ARBA00022475"/>
    </source>
</evidence>
<evidence type="ECO:0000256" key="1">
    <source>
        <dbReference type="ARBA" id="ARBA00001698"/>
    </source>
</evidence>
<comment type="subcellular location">
    <subcellularLocation>
        <location evidence="2">Cell membrane</location>
        <topology evidence="2">Multi-pass membrane protein</topology>
    </subcellularLocation>
</comment>
<evidence type="ECO:0000256" key="10">
    <source>
        <dbReference type="ARBA" id="ARBA00022679"/>
    </source>
</evidence>
<organism evidence="20 21">
    <name type="scientific">Carboxydothermus islandicus</name>
    <dbReference type="NCBI Taxonomy" id="661089"/>
    <lineage>
        <taxon>Bacteria</taxon>
        <taxon>Bacillati</taxon>
        <taxon>Bacillota</taxon>
        <taxon>Clostridia</taxon>
        <taxon>Thermoanaerobacterales</taxon>
        <taxon>Thermoanaerobacteraceae</taxon>
        <taxon>Carboxydothermus</taxon>
    </lineage>
</organism>
<evidence type="ECO:0000256" key="9">
    <source>
        <dbReference type="ARBA" id="ARBA00022516"/>
    </source>
</evidence>
<keyword evidence="10 18" id="KW-0808">Transferase</keyword>
<dbReference type="GO" id="GO:0004605">
    <property type="term" value="F:phosphatidate cytidylyltransferase activity"/>
    <property type="evidence" value="ECO:0007669"/>
    <property type="project" value="UniProtKB-EC"/>
</dbReference>
<keyword evidence="14" id="KW-0443">Lipid metabolism</keyword>
<name>A0A1L8D2J0_9THEO</name>
<dbReference type="GO" id="GO:0016024">
    <property type="term" value="P:CDP-diacylglycerol biosynthetic process"/>
    <property type="evidence" value="ECO:0007669"/>
    <property type="project" value="UniProtKB-UniPathway"/>
</dbReference>
<evidence type="ECO:0000256" key="4">
    <source>
        <dbReference type="ARBA" id="ARBA00005189"/>
    </source>
</evidence>
<comment type="pathway">
    <text evidence="4">Lipid metabolism.</text>
</comment>
<dbReference type="Pfam" id="PF01148">
    <property type="entry name" value="CTP_transf_1"/>
    <property type="match status" value="1"/>
</dbReference>
<feature type="transmembrane region" description="Helical" evidence="19">
    <location>
        <begin position="96"/>
        <end position="116"/>
    </location>
</feature>
<dbReference type="AlphaFoldDB" id="A0A1L8D2J0"/>
<evidence type="ECO:0000256" key="13">
    <source>
        <dbReference type="ARBA" id="ARBA00022989"/>
    </source>
</evidence>
<feature type="transmembrane region" description="Helical" evidence="19">
    <location>
        <begin position="128"/>
        <end position="145"/>
    </location>
</feature>
<keyword evidence="15 19" id="KW-0472">Membrane</keyword>
<keyword evidence="8" id="KW-1003">Cell membrane</keyword>
<evidence type="ECO:0000256" key="2">
    <source>
        <dbReference type="ARBA" id="ARBA00004651"/>
    </source>
</evidence>
<keyword evidence="16" id="KW-0594">Phospholipid biosynthesis</keyword>
<dbReference type="EC" id="2.7.7.41" evidence="6 18"/>
<dbReference type="EMBL" id="BDJL01000038">
    <property type="protein sequence ID" value="GAV25317.1"/>
    <property type="molecule type" value="Genomic_DNA"/>
</dbReference>
<evidence type="ECO:0000256" key="7">
    <source>
        <dbReference type="ARBA" id="ARBA00019373"/>
    </source>
</evidence>
<evidence type="ECO:0000256" key="15">
    <source>
        <dbReference type="ARBA" id="ARBA00023136"/>
    </source>
</evidence>
<reference evidence="21" key="1">
    <citation type="submission" date="2016-12" db="EMBL/GenBank/DDBJ databases">
        <title>Draft Genome Sequences od Carboxydothermus pertinax and islandicus, Hydrogenogenic Carboxydotrophic Bacteria.</title>
        <authorList>
            <person name="Fukuyama Y."/>
            <person name="Ohmae K."/>
            <person name="Yoneda Y."/>
            <person name="Yoshida T."/>
            <person name="Sako Y."/>
        </authorList>
    </citation>
    <scope>NUCLEOTIDE SEQUENCE [LARGE SCALE GENOMIC DNA]</scope>
    <source>
        <strain evidence="21">SET</strain>
    </source>
</reference>